<dbReference type="GeneID" id="37060684"/>
<protein>
    <submittedName>
        <fullName evidence="2">Uncharacterized protein</fullName>
    </submittedName>
</protein>
<dbReference type="Proteomes" id="UP000247233">
    <property type="component" value="Unassembled WGS sequence"/>
</dbReference>
<sequence length="116" mass="12880">MRRPTSKLAGSHSVQHESLISCSEIRASSGVNFPAFTFLSNPLFPAACAHDLTLVLPITSSSGCPPYYSSSFYFLFFFWKAFVMVLIPCSDGCFYVENKRTCEQSAGYDPPRAMDQ</sequence>
<organism evidence="2 3">
    <name type="scientific">Aspergillus heteromorphus CBS 117.55</name>
    <dbReference type="NCBI Taxonomy" id="1448321"/>
    <lineage>
        <taxon>Eukaryota</taxon>
        <taxon>Fungi</taxon>
        <taxon>Dikarya</taxon>
        <taxon>Ascomycota</taxon>
        <taxon>Pezizomycotina</taxon>
        <taxon>Eurotiomycetes</taxon>
        <taxon>Eurotiomycetidae</taxon>
        <taxon>Eurotiales</taxon>
        <taxon>Aspergillaceae</taxon>
        <taxon>Aspergillus</taxon>
        <taxon>Aspergillus subgen. Circumdati</taxon>
    </lineage>
</organism>
<comment type="caution">
    <text evidence="2">The sequence shown here is derived from an EMBL/GenBank/DDBJ whole genome shotgun (WGS) entry which is preliminary data.</text>
</comment>
<evidence type="ECO:0000313" key="3">
    <source>
        <dbReference type="Proteomes" id="UP000247233"/>
    </source>
</evidence>
<dbReference type="AlphaFoldDB" id="A0A317WT64"/>
<dbReference type="VEuPathDB" id="FungiDB:BO70DRAFT_182801"/>
<gene>
    <name evidence="2" type="ORF">BO70DRAFT_182801</name>
</gene>
<keyword evidence="1" id="KW-0812">Transmembrane</keyword>
<keyword evidence="3" id="KW-1185">Reference proteome</keyword>
<reference evidence="2 3" key="1">
    <citation type="submission" date="2016-12" db="EMBL/GenBank/DDBJ databases">
        <title>The genomes of Aspergillus section Nigri reveals drivers in fungal speciation.</title>
        <authorList>
            <consortium name="DOE Joint Genome Institute"/>
            <person name="Vesth T.C."/>
            <person name="Nybo J."/>
            <person name="Theobald S."/>
            <person name="Brandl J."/>
            <person name="Frisvad J.C."/>
            <person name="Nielsen K.F."/>
            <person name="Lyhne E.K."/>
            <person name="Kogle M.E."/>
            <person name="Kuo A."/>
            <person name="Riley R."/>
            <person name="Clum A."/>
            <person name="Nolan M."/>
            <person name="Lipzen A."/>
            <person name="Salamov A."/>
            <person name="Henrissat B."/>
            <person name="Wiebenga A."/>
            <person name="De Vries R.P."/>
            <person name="Grigoriev I.V."/>
            <person name="Mortensen U.H."/>
            <person name="Andersen M.R."/>
            <person name="Baker S.E."/>
        </authorList>
    </citation>
    <scope>NUCLEOTIDE SEQUENCE [LARGE SCALE GENOMIC DNA]</scope>
    <source>
        <strain evidence="2 3">CBS 117.55</strain>
    </source>
</reference>
<evidence type="ECO:0000256" key="1">
    <source>
        <dbReference type="SAM" id="Phobius"/>
    </source>
</evidence>
<proteinExistence type="predicted"/>
<name>A0A317WT64_9EURO</name>
<keyword evidence="1" id="KW-0472">Membrane</keyword>
<keyword evidence="1" id="KW-1133">Transmembrane helix</keyword>
<feature type="transmembrane region" description="Helical" evidence="1">
    <location>
        <begin position="72"/>
        <end position="96"/>
    </location>
</feature>
<dbReference type="EMBL" id="MSFL01000005">
    <property type="protein sequence ID" value="PWY88482.1"/>
    <property type="molecule type" value="Genomic_DNA"/>
</dbReference>
<evidence type="ECO:0000313" key="2">
    <source>
        <dbReference type="EMBL" id="PWY88482.1"/>
    </source>
</evidence>
<dbReference type="RefSeq" id="XP_025402018.1">
    <property type="nucleotide sequence ID" value="XM_025538447.1"/>
</dbReference>
<accession>A0A317WT64</accession>